<dbReference type="AlphaFoldDB" id="A0A0F9CBU0"/>
<comment type="caution">
    <text evidence="2">The sequence shown here is derived from an EMBL/GenBank/DDBJ whole genome shotgun (WGS) entry which is preliminary data.</text>
</comment>
<gene>
    <name evidence="2" type="ORF">LCGC14_2344520</name>
</gene>
<sequence>MKHNPQYAKERGKFIVKKMLKKKKRDELAKHKFIPSPPVQEPPEPTKPEDPLKGFFP</sequence>
<protein>
    <submittedName>
        <fullName evidence="2">Uncharacterized protein</fullName>
    </submittedName>
</protein>
<feature type="region of interest" description="Disordered" evidence="1">
    <location>
        <begin position="23"/>
        <end position="57"/>
    </location>
</feature>
<proteinExistence type="predicted"/>
<dbReference type="EMBL" id="LAZR01033992">
    <property type="protein sequence ID" value="KKL46544.1"/>
    <property type="molecule type" value="Genomic_DNA"/>
</dbReference>
<evidence type="ECO:0000313" key="2">
    <source>
        <dbReference type="EMBL" id="KKL46544.1"/>
    </source>
</evidence>
<evidence type="ECO:0000256" key="1">
    <source>
        <dbReference type="SAM" id="MobiDB-lite"/>
    </source>
</evidence>
<accession>A0A0F9CBU0</accession>
<organism evidence="2">
    <name type="scientific">marine sediment metagenome</name>
    <dbReference type="NCBI Taxonomy" id="412755"/>
    <lineage>
        <taxon>unclassified sequences</taxon>
        <taxon>metagenomes</taxon>
        <taxon>ecological metagenomes</taxon>
    </lineage>
</organism>
<reference evidence="2" key="1">
    <citation type="journal article" date="2015" name="Nature">
        <title>Complex archaea that bridge the gap between prokaryotes and eukaryotes.</title>
        <authorList>
            <person name="Spang A."/>
            <person name="Saw J.H."/>
            <person name="Jorgensen S.L."/>
            <person name="Zaremba-Niedzwiedzka K."/>
            <person name="Martijn J."/>
            <person name="Lind A.E."/>
            <person name="van Eijk R."/>
            <person name="Schleper C."/>
            <person name="Guy L."/>
            <person name="Ettema T.J."/>
        </authorList>
    </citation>
    <scope>NUCLEOTIDE SEQUENCE</scope>
</reference>
<feature type="compositionally biased region" description="Basic and acidic residues" evidence="1">
    <location>
        <begin position="44"/>
        <end position="57"/>
    </location>
</feature>
<name>A0A0F9CBU0_9ZZZZ</name>